<keyword evidence="2" id="KW-1185">Reference proteome</keyword>
<dbReference type="Proteomes" id="UP001139682">
    <property type="component" value="Unassembled WGS sequence"/>
</dbReference>
<comment type="caution">
    <text evidence="1">The sequence shown here is derived from an EMBL/GenBank/DDBJ whole genome shotgun (WGS) entry which is preliminary data.</text>
</comment>
<evidence type="ECO:0000313" key="1">
    <source>
        <dbReference type="EMBL" id="MCJ0974176.1"/>
    </source>
</evidence>
<gene>
    <name evidence="1" type="ORF">MST27_12430</name>
</gene>
<name>A0A9X1W360_9GAMM</name>
<sequence>MDSFQAHPTPMGWELTELKSGQTVLRTLTKDEMLNELDHFMAGRTATVEVLNRSGAVEETRPYPGSHHQL</sequence>
<dbReference type="RefSeq" id="WP_243606255.1">
    <property type="nucleotide sequence ID" value="NZ_JALGRD010000006.1"/>
</dbReference>
<proteinExistence type="predicted"/>
<organism evidence="1 2">
    <name type="scientific">Stutzerimonas marianensis</name>
    <dbReference type="NCBI Taxonomy" id="2929513"/>
    <lineage>
        <taxon>Bacteria</taxon>
        <taxon>Pseudomonadati</taxon>
        <taxon>Pseudomonadota</taxon>
        <taxon>Gammaproteobacteria</taxon>
        <taxon>Pseudomonadales</taxon>
        <taxon>Pseudomonadaceae</taxon>
        <taxon>Stutzerimonas</taxon>
    </lineage>
</organism>
<dbReference type="AlphaFoldDB" id="A0A9X1W360"/>
<evidence type="ECO:0000313" key="2">
    <source>
        <dbReference type="Proteomes" id="UP001139682"/>
    </source>
</evidence>
<reference evidence="1" key="1">
    <citation type="submission" date="2022-03" db="EMBL/GenBank/DDBJ databases">
        <title>Pseudomonas marianensis sp. nov., a marine bacterium isolated from deep-sea sediments of the Mariana Trench.</title>
        <authorList>
            <person name="Wei Y."/>
        </authorList>
    </citation>
    <scope>NUCLEOTIDE SEQUENCE</scope>
    <source>
        <strain evidence="1">PS1</strain>
    </source>
</reference>
<protein>
    <submittedName>
        <fullName evidence="1">Uncharacterized protein</fullName>
    </submittedName>
</protein>
<dbReference type="EMBL" id="JALGRD010000006">
    <property type="protein sequence ID" value="MCJ0974176.1"/>
    <property type="molecule type" value="Genomic_DNA"/>
</dbReference>
<accession>A0A9X1W360</accession>